<evidence type="ECO:0000313" key="4">
    <source>
        <dbReference type="EMBL" id="KAA1093851.1"/>
    </source>
</evidence>
<dbReference type="OrthoDB" id="2505635at2759"/>
<dbReference type="Proteomes" id="UP000324748">
    <property type="component" value="Unassembled WGS sequence"/>
</dbReference>
<dbReference type="InterPro" id="IPR008906">
    <property type="entry name" value="HATC_C_dom"/>
</dbReference>
<name>A0A5B0NU54_PUCGR</name>
<keyword evidence="5" id="KW-1185">Reference proteome</keyword>
<organism evidence="3 5">
    <name type="scientific">Puccinia graminis f. sp. tritici</name>
    <dbReference type="NCBI Taxonomy" id="56615"/>
    <lineage>
        <taxon>Eukaryota</taxon>
        <taxon>Fungi</taxon>
        <taxon>Dikarya</taxon>
        <taxon>Basidiomycota</taxon>
        <taxon>Pucciniomycotina</taxon>
        <taxon>Pucciniomycetes</taxon>
        <taxon>Pucciniales</taxon>
        <taxon>Pucciniaceae</taxon>
        <taxon>Puccinia</taxon>
    </lineage>
</organism>
<dbReference type="GO" id="GO:0005634">
    <property type="term" value="C:nucleus"/>
    <property type="evidence" value="ECO:0007669"/>
    <property type="project" value="TreeGrafter"/>
</dbReference>
<reference evidence="5 6" key="1">
    <citation type="submission" date="2019-05" db="EMBL/GenBank/DDBJ databases">
        <title>Emergence of the Ug99 lineage of the wheat stem rust pathogen through somatic hybridization.</title>
        <authorList>
            <person name="Li F."/>
            <person name="Upadhyaya N.M."/>
            <person name="Sperschneider J."/>
            <person name="Matny O."/>
            <person name="Nguyen-Phuc H."/>
            <person name="Mago R."/>
            <person name="Raley C."/>
            <person name="Miller M.E."/>
            <person name="Silverstein K.A.T."/>
            <person name="Henningsen E."/>
            <person name="Hirsch C.D."/>
            <person name="Visser B."/>
            <person name="Pretorius Z.A."/>
            <person name="Steffenson B.J."/>
            <person name="Schwessinger B."/>
            <person name="Dodds P.N."/>
            <person name="Figueroa M."/>
        </authorList>
    </citation>
    <scope>NUCLEOTIDE SEQUENCE [LARGE SCALE GENOMIC DNA]</scope>
    <source>
        <strain evidence="3">21-0</strain>
        <strain evidence="4 6">Ug99</strain>
    </source>
</reference>
<sequence>MYLGVDAWQSPNGFDILGVVLYRLCDGDGRKPNFEAMPLDFVKLSRSHTGEYLAETVQLVVEKCEIQNKICGIVSDNASNNMVMIKELKKLKWPNFKGEAQWIRCFAHVLNLITKAILRPFGPEKSKKVGTDKPDDEFDNISDNETDDGDEDAGKQILLYARGQDLSNSGGEEENPTDIVDDVAKVADGDELDGVDIDDLSEEDEDNQYTSKTCQQTLAKFRSIARKLNKSPNSKSLFVELCEKKNCDKPHNIERDVATRWNSTLVQLNGIVRCHSAIFEWQRDKRYGIARVSHISDTDIKLAKDLVAVLQLFFEITLQVSTGSSARLSHVVVFIDQITEHLSTVISQKEFPPALRNACRAGVKITNKYYTLTDCSPLYRIAKILHPSFKDQYFKVAGWSQEWIDEAIGLTRELWVSKYKPQEDTSARPEVTKAKPQTGFISQLGAALAARANNSPSDPIDNWLAGDIFLDQFNPVNAVEWWLKQKTRGNGYVGLLDMALDILSCPATSVDVERAFSFGRCYVTARRHQLSGVSVSRGMTVAFYSKNGKILPGVLNRFNEGIKDANLLKKKRKVKEILVE</sequence>
<feature type="compositionally biased region" description="Basic and acidic residues" evidence="1">
    <location>
        <begin position="124"/>
        <end position="133"/>
    </location>
</feature>
<dbReference type="PANTHER" id="PTHR46169">
    <property type="entry name" value="DNA REPLICATION-RELATED ELEMENT FACTOR, ISOFORM A"/>
    <property type="match status" value="1"/>
</dbReference>
<dbReference type="SUPFAM" id="SSF53098">
    <property type="entry name" value="Ribonuclease H-like"/>
    <property type="match status" value="1"/>
</dbReference>
<feature type="domain" description="HAT C-terminal dimerisation" evidence="2">
    <location>
        <begin position="470"/>
        <end position="527"/>
    </location>
</feature>
<dbReference type="InterPro" id="IPR012337">
    <property type="entry name" value="RNaseH-like_sf"/>
</dbReference>
<dbReference type="Pfam" id="PF05699">
    <property type="entry name" value="Dimer_Tnp_hAT"/>
    <property type="match status" value="1"/>
</dbReference>
<evidence type="ECO:0000313" key="3">
    <source>
        <dbReference type="EMBL" id="KAA1092751.1"/>
    </source>
</evidence>
<proteinExistence type="predicted"/>
<protein>
    <recommendedName>
        <fullName evidence="2">HAT C-terminal dimerisation domain-containing protein</fullName>
    </recommendedName>
</protein>
<accession>A0A5B0NU54</accession>
<evidence type="ECO:0000313" key="5">
    <source>
        <dbReference type="Proteomes" id="UP000324748"/>
    </source>
</evidence>
<evidence type="ECO:0000256" key="1">
    <source>
        <dbReference type="SAM" id="MobiDB-lite"/>
    </source>
</evidence>
<dbReference type="Proteomes" id="UP000325313">
    <property type="component" value="Unassembled WGS sequence"/>
</dbReference>
<dbReference type="PANTHER" id="PTHR46169:SF15">
    <property type="entry name" value="INNER CENTROMERE PROTEIN A-LIKE ISOFORM X1-RELATED"/>
    <property type="match status" value="1"/>
</dbReference>
<dbReference type="AlphaFoldDB" id="A0A5B0NU54"/>
<dbReference type="EMBL" id="VDEP01000373">
    <property type="protein sequence ID" value="KAA1093851.1"/>
    <property type="molecule type" value="Genomic_DNA"/>
</dbReference>
<dbReference type="GO" id="GO:0006357">
    <property type="term" value="P:regulation of transcription by RNA polymerase II"/>
    <property type="evidence" value="ECO:0007669"/>
    <property type="project" value="TreeGrafter"/>
</dbReference>
<dbReference type="InterPro" id="IPR052717">
    <property type="entry name" value="Vacuolar_transposase_reg"/>
</dbReference>
<comment type="caution">
    <text evidence="3">The sequence shown here is derived from an EMBL/GenBank/DDBJ whole genome shotgun (WGS) entry which is preliminary data.</text>
</comment>
<evidence type="ECO:0000259" key="2">
    <source>
        <dbReference type="Pfam" id="PF05699"/>
    </source>
</evidence>
<feature type="compositionally biased region" description="Acidic residues" evidence="1">
    <location>
        <begin position="134"/>
        <end position="151"/>
    </location>
</feature>
<dbReference type="EMBL" id="VSWC01000080">
    <property type="protein sequence ID" value="KAA1092751.1"/>
    <property type="molecule type" value="Genomic_DNA"/>
</dbReference>
<dbReference type="GO" id="GO:0046983">
    <property type="term" value="F:protein dimerization activity"/>
    <property type="evidence" value="ECO:0007669"/>
    <property type="project" value="InterPro"/>
</dbReference>
<evidence type="ECO:0000313" key="6">
    <source>
        <dbReference type="Proteomes" id="UP000325313"/>
    </source>
</evidence>
<gene>
    <name evidence="3" type="ORF">PGT21_050043</name>
    <name evidence="4" type="ORF">PGTUg99_050076</name>
</gene>
<feature type="region of interest" description="Disordered" evidence="1">
    <location>
        <begin position="124"/>
        <end position="152"/>
    </location>
</feature>